<dbReference type="SUPFAM" id="SSF47090">
    <property type="entry name" value="PGBD-like"/>
    <property type="match status" value="1"/>
</dbReference>
<dbReference type="InterPro" id="IPR009045">
    <property type="entry name" value="Zn_M74/Hedgehog-like"/>
</dbReference>
<reference evidence="3" key="1">
    <citation type="journal article" date="2015" name="Int. J. Syst. Evol. Microbiol.">
        <title>Rhizobium alvei sp. nov., isolated from a freshwater river.</title>
        <authorList>
            <person name="Sheu S.Y."/>
            <person name="Huang H.W."/>
            <person name="Young C.C."/>
            <person name="Chen W.M."/>
        </authorList>
    </citation>
    <scope>NUCLEOTIDE SEQUENCE</scope>
    <source>
        <strain evidence="3">TNR-22</strain>
    </source>
</reference>
<dbReference type="SUPFAM" id="SSF55166">
    <property type="entry name" value="Hedgehog/DD-peptidase"/>
    <property type="match status" value="1"/>
</dbReference>
<feature type="domain" description="Peptidoglycan binding-like" evidence="1">
    <location>
        <begin position="15"/>
        <end position="66"/>
    </location>
</feature>
<dbReference type="InterPro" id="IPR036366">
    <property type="entry name" value="PGBDSf"/>
</dbReference>
<dbReference type="Gene3D" id="1.10.101.10">
    <property type="entry name" value="PGBD-like superfamily/PGBD"/>
    <property type="match status" value="1"/>
</dbReference>
<name>A0ABT8YKW6_9HYPH</name>
<dbReference type="Gene3D" id="3.30.1380.10">
    <property type="match status" value="1"/>
</dbReference>
<reference evidence="3" key="2">
    <citation type="submission" date="2023-07" db="EMBL/GenBank/DDBJ databases">
        <authorList>
            <person name="Shen H."/>
        </authorList>
    </citation>
    <scope>NUCLEOTIDE SEQUENCE</scope>
    <source>
        <strain evidence="3">TNR-22</strain>
    </source>
</reference>
<dbReference type="Pfam" id="PF01471">
    <property type="entry name" value="PG_binding_1"/>
    <property type="match status" value="1"/>
</dbReference>
<comment type="caution">
    <text evidence="3">The sequence shown here is derived from an EMBL/GenBank/DDBJ whole genome shotgun (WGS) entry which is preliminary data.</text>
</comment>
<dbReference type="InterPro" id="IPR002477">
    <property type="entry name" value="Peptidoglycan-bd-like"/>
</dbReference>
<evidence type="ECO:0000259" key="2">
    <source>
        <dbReference type="Pfam" id="PF13539"/>
    </source>
</evidence>
<dbReference type="EMBL" id="JAUOZU010000007">
    <property type="protein sequence ID" value="MDO6964161.1"/>
    <property type="molecule type" value="Genomic_DNA"/>
</dbReference>
<dbReference type="RefSeq" id="WP_304376092.1">
    <property type="nucleotide sequence ID" value="NZ_JAUOZU010000007.1"/>
</dbReference>
<accession>A0ABT8YKW6</accession>
<proteinExistence type="predicted"/>
<protein>
    <submittedName>
        <fullName evidence="3">M15 family metallopeptidase</fullName>
    </submittedName>
</protein>
<evidence type="ECO:0000259" key="1">
    <source>
        <dbReference type="Pfam" id="PF01471"/>
    </source>
</evidence>
<feature type="domain" description="Peptidase M15C" evidence="2">
    <location>
        <begin position="221"/>
        <end position="285"/>
    </location>
</feature>
<dbReference type="InterPro" id="IPR036365">
    <property type="entry name" value="PGBD-like_sf"/>
</dbReference>
<evidence type="ECO:0000313" key="3">
    <source>
        <dbReference type="EMBL" id="MDO6964161.1"/>
    </source>
</evidence>
<keyword evidence="4" id="KW-1185">Reference proteome</keyword>
<sequence length="292" mass="31493">MAILLARGAKNIPAEVQRWQYFLLKQGISQVGAIDADFGLKTEQATKFFQVKVGITTTGKLDQKTHDEAVALGYRDLTPAYYAAAAGASWPPKPAFPPPSNASRNAAFGAFDFILLPEKNRPDHESIVIKGASGGGAKDWVAANIIDIQIPQLAHVPGYTGRFRCHRLVAPKVKELFEAWEQEDLLHLLLGYAGAFVARYVRGTTLPAAGHGLQSSASVGSLSNHAFGSAFDINVAWNPRVTAPPPPDALSKGSVRLLVPAANRIGFGWGGHYTPPTKYDGMHFEFADFSKL</sequence>
<evidence type="ECO:0000313" key="4">
    <source>
        <dbReference type="Proteomes" id="UP001174932"/>
    </source>
</evidence>
<organism evidence="3 4">
    <name type="scientific">Rhizobium alvei</name>
    <dbReference type="NCBI Taxonomy" id="1132659"/>
    <lineage>
        <taxon>Bacteria</taxon>
        <taxon>Pseudomonadati</taxon>
        <taxon>Pseudomonadota</taxon>
        <taxon>Alphaproteobacteria</taxon>
        <taxon>Hyphomicrobiales</taxon>
        <taxon>Rhizobiaceae</taxon>
        <taxon>Rhizobium/Agrobacterium group</taxon>
        <taxon>Rhizobium</taxon>
    </lineage>
</organism>
<dbReference type="InterPro" id="IPR039561">
    <property type="entry name" value="Peptidase_M15C"/>
</dbReference>
<gene>
    <name evidence="3" type="ORF">Q4481_09350</name>
</gene>
<dbReference type="Proteomes" id="UP001174932">
    <property type="component" value="Unassembled WGS sequence"/>
</dbReference>
<dbReference type="Pfam" id="PF13539">
    <property type="entry name" value="Peptidase_M15_4"/>
    <property type="match status" value="1"/>
</dbReference>